<dbReference type="GO" id="GO:0000176">
    <property type="term" value="C:nuclear exosome (RNase complex)"/>
    <property type="evidence" value="ECO:0007669"/>
    <property type="project" value="TreeGrafter"/>
</dbReference>
<accession>A0A1Y2FUJ3</accession>
<evidence type="ECO:0000313" key="8">
    <source>
        <dbReference type="Proteomes" id="UP000193685"/>
    </source>
</evidence>
<dbReference type="GO" id="GO:0071051">
    <property type="term" value="P:poly(A)-dependent snoRNA 3'-end processing"/>
    <property type="evidence" value="ECO:0007669"/>
    <property type="project" value="TreeGrafter"/>
</dbReference>
<evidence type="ECO:0000256" key="4">
    <source>
        <dbReference type="ARBA" id="ARBA00022835"/>
    </source>
</evidence>
<reference evidence="7 8" key="1">
    <citation type="submission" date="2016-07" db="EMBL/GenBank/DDBJ databases">
        <title>Pervasive Adenine N6-methylation of Active Genes in Fungi.</title>
        <authorList>
            <consortium name="DOE Joint Genome Institute"/>
            <person name="Mondo S.J."/>
            <person name="Dannebaum R.O."/>
            <person name="Kuo R.C."/>
            <person name="Labutti K."/>
            <person name="Haridas S."/>
            <person name="Kuo A."/>
            <person name="Salamov A."/>
            <person name="Ahrendt S.R."/>
            <person name="Lipzen A."/>
            <person name="Sullivan W."/>
            <person name="Andreopoulos W.B."/>
            <person name="Clum A."/>
            <person name="Lindquist E."/>
            <person name="Daum C."/>
            <person name="Ramamoorthy G.K."/>
            <person name="Gryganskyi A."/>
            <person name="Culley D."/>
            <person name="Magnuson J.K."/>
            <person name="James T.Y."/>
            <person name="O'Malley M.A."/>
            <person name="Stajich J.E."/>
            <person name="Spatafora J.W."/>
            <person name="Visel A."/>
            <person name="Grigoriev I.V."/>
        </authorList>
    </citation>
    <scope>NUCLEOTIDE SEQUENCE [LARGE SCALE GENOMIC DNA]</scope>
    <source>
        <strain evidence="7 8">12-1054</strain>
    </source>
</reference>
<sequence>MTAETRVGLLSRADGSASYKTASCSVLASVNGPMEVRQRDELLGEATLELHIQPAVGLASTSERDMEALLKAAVRPSLLLGLHPRSLVQVTVQVMVAGDVREALLAACINVIALACIDAGLAMQHIPVGAHVELEAGSRHTVCYTFPGQSLVLLESAGQFRKEEVEEVERLALAAAQETYTVLEAQIRDKVEQDDRWQQ</sequence>
<gene>
    <name evidence="7" type="ORF">BCR37DRAFT_375572</name>
</gene>
<evidence type="ECO:0000313" key="7">
    <source>
        <dbReference type="EMBL" id="ORY87691.1"/>
    </source>
</evidence>
<dbReference type="Gene3D" id="3.30.230.70">
    <property type="entry name" value="GHMP Kinase, N-terminal domain"/>
    <property type="match status" value="1"/>
</dbReference>
<dbReference type="PANTHER" id="PTHR11953:SF1">
    <property type="entry name" value="EXOSOME COMPLEX COMPONENT RRP46"/>
    <property type="match status" value="1"/>
</dbReference>
<dbReference type="EMBL" id="MCFI01000001">
    <property type="protein sequence ID" value="ORY87691.1"/>
    <property type="molecule type" value="Genomic_DNA"/>
</dbReference>
<dbReference type="STRING" id="56484.A0A1Y2FUJ3"/>
<evidence type="ECO:0000256" key="3">
    <source>
        <dbReference type="ARBA" id="ARBA00022552"/>
    </source>
</evidence>
<dbReference type="OMA" id="CIQINIQ"/>
<dbReference type="GO" id="GO:0005840">
    <property type="term" value="C:ribosome"/>
    <property type="evidence" value="ECO:0007669"/>
    <property type="project" value="UniProtKB-KW"/>
</dbReference>
<keyword evidence="5" id="KW-0539">Nucleus</keyword>
<evidence type="ECO:0000259" key="6">
    <source>
        <dbReference type="Pfam" id="PF01138"/>
    </source>
</evidence>
<keyword evidence="7" id="KW-0689">Ribosomal protein</keyword>
<dbReference type="GeneID" id="63785008"/>
<keyword evidence="7" id="KW-0687">Ribonucleoprotein</keyword>
<dbReference type="GO" id="GO:0000177">
    <property type="term" value="C:cytoplasmic exosome (RNase complex)"/>
    <property type="evidence" value="ECO:0007669"/>
    <property type="project" value="TreeGrafter"/>
</dbReference>
<dbReference type="GO" id="GO:0005730">
    <property type="term" value="C:nucleolus"/>
    <property type="evidence" value="ECO:0007669"/>
    <property type="project" value="UniProtKB-SubCell"/>
</dbReference>
<keyword evidence="3" id="KW-0698">rRNA processing</keyword>
<dbReference type="GO" id="GO:0003723">
    <property type="term" value="F:RNA binding"/>
    <property type="evidence" value="ECO:0007669"/>
    <property type="project" value="TreeGrafter"/>
</dbReference>
<feature type="domain" description="Exoribonuclease phosphorolytic" evidence="6">
    <location>
        <begin position="5"/>
        <end position="121"/>
    </location>
</feature>
<keyword evidence="4" id="KW-0271">Exosome</keyword>
<evidence type="ECO:0000256" key="2">
    <source>
        <dbReference type="ARBA" id="ARBA00006678"/>
    </source>
</evidence>
<evidence type="ECO:0000256" key="1">
    <source>
        <dbReference type="ARBA" id="ARBA00004604"/>
    </source>
</evidence>
<dbReference type="AlphaFoldDB" id="A0A1Y2FUJ3"/>
<dbReference type="InterPro" id="IPR036345">
    <property type="entry name" value="ExoRNase_PH_dom2_sf"/>
</dbReference>
<dbReference type="Pfam" id="PF01138">
    <property type="entry name" value="RNase_PH"/>
    <property type="match status" value="1"/>
</dbReference>
<organism evidence="7 8">
    <name type="scientific">Protomyces lactucae-debilis</name>
    <dbReference type="NCBI Taxonomy" id="2754530"/>
    <lineage>
        <taxon>Eukaryota</taxon>
        <taxon>Fungi</taxon>
        <taxon>Dikarya</taxon>
        <taxon>Ascomycota</taxon>
        <taxon>Taphrinomycotina</taxon>
        <taxon>Taphrinomycetes</taxon>
        <taxon>Taphrinales</taxon>
        <taxon>Protomycetaceae</taxon>
        <taxon>Protomyces</taxon>
    </lineage>
</organism>
<evidence type="ECO:0000256" key="5">
    <source>
        <dbReference type="ARBA" id="ARBA00023242"/>
    </source>
</evidence>
<dbReference type="PANTHER" id="PTHR11953">
    <property type="entry name" value="EXOSOME COMPLEX COMPONENT"/>
    <property type="match status" value="1"/>
</dbReference>
<comment type="similarity">
    <text evidence="2">Belongs to the RNase PH family.</text>
</comment>
<name>A0A1Y2FUJ3_PROLT</name>
<dbReference type="GO" id="GO:0016075">
    <property type="term" value="P:rRNA catabolic process"/>
    <property type="evidence" value="ECO:0007669"/>
    <property type="project" value="TreeGrafter"/>
</dbReference>
<comment type="subcellular location">
    <subcellularLocation>
        <location evidence="1">Nucleus</location>
        <location evidence="1">Nucleolus</location>
    </subcellularLocation>
</comment>
<dbReference type="SUPFAM" id="SSF55666">
    <property type="entry name" value="Ribonuclease PH domain 2-like"/>
    <property type="match status" value="1"/>
</dbReference>
<dbReference type="Proteomes" id="UP000193685">
    <property type="component" value="Unassembled WGS sequence"/>
</dbReference>
<dbReference type="SUPFAM" id="SSF54211">
    <property type="entry name" value="Ribosomal protein S5 domain 2-like"/>
    <property type="match status" value="1"/>
</dbReference>
<dbReference type="InterPro" id="IPR050080">
    <property type="entry name" value="RNase_PH"/>
</dbReference>
<comment type="caution">
    <text evidence="7">The sequence shown here is derived from an EMBL/GenBank/DDBJ whole genome shotgun (WGS) entry which is preliminary data.</text>
</comment>
<dbReference type="InterPro" id="IPR020568">
    <property type="entry name" value="Ribosomal_Su5_D2-typ_SF"/>
</dbReference>
<protein>
    <submittedName>
        <fullName evidence="7">Ribosomal protein S5 domain 2-type protein</fullName>
    </submittedName>
</protein>
<dbReference type="GO" id="GO:0071028">
    <property type="term" value="P:nuclear mRNA surveillance"/>
    <property type="evidence" value="ECO:0007669"/>
    <property type="project" value="TreeGrafter"/>
</dbReference>
<dbReference type="GO" id="GO:0034475">
    <property type="term" value="P:U4 snRNA 3'-end processing"/>
    <property type="evidence" value="ECO:0007669"/>
    <property type="project" value="TreeGrafter"/>
</dbReference>
<dbReference type="InterPro" id="IPR001247">
    <property type="entry name" value="ExoRNase_PH_dom1"/>
</dbReference>
<keyword evidence="8" id="KW-1185">Reference proteome</keyword>
<dbReference type="OrthoDB" id="27298at2759"/>
<dbReference type="GO" id="GO:0006364">
    <property type="term" value="P:rRNA processing"/>
    <property type="evidence" value="ECO:0007669"/>
    <property type="project" value="UniProtKB-KW"/>
</dbReference>
<dbReference type="RefSeq" id="XP_040728186.1">
    <property type="nucleotide sequence ID" value="XM_040868409.1"/>
</dbReference>
<dbReference type="InterPro" id="IPR027408">
    <property type="entry name" value="PNPase/RNase_PH_dom_sf"/>
</dbReference>
<proteinExistence type="inferred from homology"/>